<gene>
    <name evidence="2" type="ORF">DFR68_12042</name>
</gene>
<dbReference type="OrthoDB" id="4566957at2"/>
<keyword evidence="3" id="KW-1185">Reference proteome</keyword>
<dbReference type="AlphaFoldDB" id="A0A370GIK1"/>
<organism evidence="2 3">
    <name type="scientific">Nocardia mexicana</name>
    <dbReference type="NCBI Taxonomy" id="279262"/>
    <lineage>
        <taxon>Bacteria</taxon>
        <taxon>Bacillati</taxon>
        <taxon>Actinomycetota</taxon>
        <taxon>Actinomycetes</taxon>
        <taxon>Mycobacteriales</taxon>
        <taxon>Nocardiaceae</taxon>
        <taxon>Nocardia</taxon>
    </lineage>
</organism>
<evidence type="ECO:0000256" key="1">
    <source>
        <dbReference type="SAM" id="MobiDB-lite"/>
    </source>
</evidence>
<dbReference type="EMBL" id="QQAZ01000020">
    <property type="protein sequence ID" value="RDI43575.1"/>
    <property type="molecule type" value="Genomic_DNA"/>
</dbReference>
<dbReference type="RefSeq" id="WP_068027331.1">
    <property type="nucleotide sequence ID" value="NZ_QQAZ01000020.1"/>
</dbReference>
<sequence>MTTASRSESGPVERSEPTAAQLAVLRQIHATATQAARMLDDSRHWWDTAGDLPPQSWFTAFTTIGEQGRDLEALAHAAGIPAPWIAHVRRTGERGIGWHPPRHWPDSATIDRAALIGALTSSAWQLRELAVAYAVYRDHPGHDPAVAARAREALTVTRERVSGLITVAGLTVAERERVWPTGDTTWAYTTADRLDTGDLDARAARCRAASVIDPGERRQLRLLDELDLPGNGPDPLPHPAQLVATALTALRSLRKPAEHLAKPPHTRPGPPHRCGHRHRPARDFRPRRLPTRGRTRTAVTRRHRPRGRDRSLTGLDSGAETTPAQHIP</sequence>
<name>A0A370GIK1_9NOCA</name>
<evidence type="ECO:0000313" key="3">
    <source>
        <dbReference type="Proteomes" id="UP000255355"/>
    </source>
</evidence>
<reference evidence="2 3" key="1">
    <citation type="submission" date="2018-07" db="EMBL/GenBank/DDBJ databases">
        <title>Genomic Encyclopedia of Type Strains, Phase IV (KMG-IV): sequencing the most valuable type-strain genomes for metagenomic binning, comparative biology and taxonomic classification.</title>
        <authorList>
            <person name="Goeker M."/>
        </authorList>
    </citation>
    <scope>NUCLEOTIDE SEQUENCE [LARGE SCALE GENOMIC DNA]</scope>
    <source>
        <strain evidence="2 3">DSM 44952</strain>
    </source>
</reference>
<accession>A0A370GIK1</accession>
<feature type="compositionally biased region" description="Polar residues" evidence="1">
    <location>
        <begin position="319"/>
        <end position="328"/>
    </location>
</feature>
<comment type="caution">
    <text evidence="2">The sequence shown here is derived from an EMBL/GenBank/DDBJ whole genome shotgun (WGS) entry which is preliminary data.</text>
</comment>
<protein>
    <submittedName>
        <fullName evidence="2">Uncharacterized protein</fullName>
    </submittedName>
</protein>
<feature type="region of interest" description="Disordered" evidence="1">
    <location>
        <begin position="257"/>
        <end position="328"/>
    </location>
</feature>
<dbReference type="STRING" id="1210089.GCA_001613165_06067"/>
<proteinExistence type="predicted"/>
<feature type="compositionally biased region" description="Basic residues" evidence="1">
    <location>
        <begin position="287"/>
        <end position="307"/>
    </location>
</feature>
<evidence type="ECO:0000313" key="2">
    <source>
        <dbReference type="EMBL" id="RDI43575.1"/>
    </source>
</evidence>
<dbReference type="Proteomes" id="UP000255355">
    <property type="component" value="Unassembled WGS sequence"/>
</dbReference>